<evidence type="ECO:0000256" key="1">
    <source>
        <dbReference type="SAM" id="MobiDB-lite"/>
    </source>
</evidence>
<feature type="region of interest" description="Disordered" evidence="1">
    <location>
        <begin position="138"/>
        <end position="182"/>
    </location>
</feature>
<reference evidence="2" key="1">
    <citation type="journal article" date="2023" name="Mol. Phylogenet. Evol.">
        <title>Genome-scale phylogeny and comparative genomics of the fungal order Sordariales.</title>
        <authorList>
            <person name="Hensen N."/>
            <person name="Bonometti L."/>
            <person name="Westerberg I."/>
            <person name="Brannstrom I.O."/>
            <person name="Guillou S."/>
            <person name="Cros-Aarteil S."/>
            <person name="Calhoun S."/>
            <person name="Haridas S."/>
            <person name="Kuo A."/>
            <person name="Mondo S."/>
            <person name="Pangilinan J."/>
            <person name="Riley R."/>
            <person name="LaButti K."/>
            <person name="Andreopoulos B."/>
            <person name="Lipzen A."/>
            <person name="Chen C."/>
            <person name="Yan M."/>
            <person name="Daum C."/>
            <person name="Ng V."/>
            <person name="Clum A."/>
            <person name="Steindorff A."/>
            <person name="Ohm R.A."/>
            <person name="Martin F."/>
            <person name="Silar P."/>
            <person name="Natvig D.O."/>
            <person name="Lalanne C."/>
            <person name="Gautier V."/>
            <person name="Ament-Velasquez S.L."/>
            <person name="Kruys A."/>
            <person name="Hutchinson M.I."/>
            <person name="Powell A.J."/>
            <person name="Barry K."/>
            <person name="Miller A.N."/>
            <person name="Grigoriev I.V."/>
            <person name="Debuchy R."/>
            <person name="Gladieux P."/>
            <person name="Hiltunen Thoren M."/>
            <person name="Johannesson H."/>
        </authorList>
    </citation>
    <scope>NUCLEOTIDE SEQUENCE</scope>
    <source>
        <strain evidence="2">CBS 168.71</strain>
    </source>
</reference>
<evidence type="ECO:0000313" key="2">
    <source>
        <dbReference type="EMBL" id="KAK3292618.1"/>
    </source>
</evidence>
<dbReference type="EMBL" id="JAUEPN010000007">
    <property type="protein sequence ID" value="KAK3292618.1"/>
    <property type="molecule type" value="Genomic_DNA"/>
</dbReference>
<organism evidence="2 3">
    <name type="scientific">Chaetomium fimeti</name>
    <dbReference type="NCBI Taxonomy" id="1854472"/>
    <lineage>
        <taxon>Eukaryota</taxon>
        <taxon>Fungi</taxon>
        <taxon>Dikarya</taxon>
        <taxon>Ascomycota</taxon>
        <taxon>Pezizomycotina</taxon>
        <taxon>Sordariomycetes</taxon>
        <taxon>Sordariomycetidae</taxon>
        <taxon>Sordariales</taxon>
        <taxon>Chaetomiaceae</taxon>
        <taxon>Chaetomium</taxon>
    </lineage>
</organism>
<feature type="compositionally biased region" description="Pro residues" evidence="1">
    <location>
        <begin position="161"/>
        <end position="170"/>
    </location>
</feature>
<gene>
    <name evidence="2" type="ORF">B0H64DRAFT_407178</name>
</gene>
<comment type="caution">
    <text evidence="2">The sequence shown here is derived from an EMBL/GenBank/DDBJ whole genome shotgun (WGS) entry which is preliminary data.</text>
</comment>
<sequence length="488" mass="53262">MDFNFCLAGDQFKHAVTNAARYFAEPASSTLRHKVVAGNYGILEVLNWTVFNTVFTNPNLKFDKSPASISEFLSLVEPIFSSSFLAEINAQARAFDAVAGITGLSDVFIEARPAREAIRDLIQSIAVQCAKEAVEAVPLPGQTEGTAPQPPATKRAATSPTLPPLPPPAPTEALPDTDSPLDQGPRCSLVQIDLEGTAILDAWGHNATTREMERIALSAGPSATPSSPEFKALPVYHGTDSFCTAVWEEQDTALQTGALAGHSRDNQVVPTSNRLPVVWTGFSPLRSFLWAAFLAEVLSPVPTGVAKQKLQSPWSCRDHTHTGVLLFKFRPTLPSALGQSVYVLPKGREAQWNTIRSQTKGKLPSTSLNTETAVKYMWDMFSSIHGGATNSWPNALHCHEYGEKLRLALPWTLWRTVWFAEGIEALNSSHEVTYVISFKEAVSNPSVPQGGESRDKRGSFRPCHSLLGLFTSIRAKRNGEKVEQKELE</sequence>
<dbReference type="GeneID" id="87841504"/>
<name>A0AAE0H9V9_9PEZI</name>
<protein>
    <submittedName>
        <fullName evidence="2">Uncharacterized protein</fullName>
    </submittedName>
</protein>
<dbReference type="Proteomes" id="UP001278766">
    <property type="component" value="Unassembled WGS sequence"/>
</dbReference>
<reference evidence="2" key="2">
    <citation type="submission" date="2023-06" db="EMBL/GenBank/DDBJ databases">
        <authorList>
            <consortium name="Lawrence Berkeley National Laboratory"/>
            <person name="Haridas S."/>
            <person name="Hensen N."/>
            <person name="Bonometti L."/>
            <person name="Westerberg I."/>
            <person name="Brannstrom I.O."/>
            <person name="Guillou S."/>
            <person name="Cros-Aarteil S."/>
            <person name="Calhoun S."/>
            <person name="Kuo A."/>
            <person name="Mondo S."/>
            <person name="Pangilinan J."/>
            <person name="Riley R."/>
            <person name="Labutti K."/>
            <person name="Andreopoulos B."/>
            <person name="Lipzen A."/>
            <person name="Chen C."/>
            <person name="Yanf M."/>
            <person name="Daum C."/>
            <person name="Ng V."/>
            <person name="Clum A."/>
            <person name="Steindorff A."/>
            <person name="Ohm R."/>
            <person name="Martin F."/>
            <person name="Silar P."/>
            <person name="Natvig D."/>
            <person name="Lalanne C."/>
            <person name="Gautier V."/>
            <person name="Ament-Velasquez S.L."/>
            <person name="Kruys A."/>
            <person name="Hutchinson M.I."/>
            <person name="Powell A.J."/>
            <person name="Barry K."/>
            <person name="Miller A.N."/>
            <person name="Grigoriev I.V."/>
            <person name="Debuchy R."/>
            <person name="Gladieux P."/>
            <person name="Thoren M.H."/>
            <person name="Johannesson H."/>
        </authorList>
    </citation>
    <scope>NUCLEOTIDE SEQUENCE</scope>
    <source>
        <strain evidence="2">CBS 168.71</strain>
    </source>
</reference>
<accession>A0AAE0H9V9</accession>
<proteinExistence type="predicted"/>
<dbReference type="AlphaFoldDB" id="A0AAE0H9V9"/>
<keyword evidence="3" id="KW-1185">Reference proteome</keyword>
<dbReference type="RefSeq" id="XP_062656132.1">
    <property type="nucleotide sequence ID" value="XM_062804556.1"/>
</dbReference>
<evidence type="ECO:0000313" key="3">
    <source>
        <dbReference type="Proteomes" id="UP001278766"/>
    </source>
</evidence>